<evidence type="ECO:0000256" key="1">
    <source>
        <dbReference type="SAM" id="MobiDB-lite"/>
    </source>
</evidence>
<feature type="compositionally biased region" description="Basic and acidic residues" evidence="1">
    <location>
        <begin position="75"/>
        <end position="93"/>
    </location>
</feature>
<comment type="caution">
    <text evidence="2">The sequence shown here is derived from an EMBL/GenBank/DDBJ whole genome shotgun (WGS) entry which is preliminary data.</text>
</comment>
<feature type="region of interest" description="Disordered" evidence="1">
    <location>
        <begin position="20"/>
        <end position="93"/>
    </location>
</feature>
<evidence type="ECO:0000313" key="3">
    <source>
        <dbReference type="Proteomes" id="UP001221898"/>
    </source>
</evidence>
<dbReference type="AlphaFoldDB" id="A0AAD7SQD4"/>
<name>A0AAD7SQD4_9TELE</name>
<sequence length="129" mass="15009">MNRWFAVNGISAYRDSLKRSLESRDVRGDSPSEVWRGRAPVLSRAGGLAAPVSVKPPPPPLREDREQRGRRRRRDEREERKAGDEMTPKEKDRVHTLLQGSTFAVTRFQHAARYGRPLRWRSQLRECDM</sequence>
<dbReference type="EMBL" id="JAINUG010000042">
    <property type="protein sequence ID" value="KAJ8406718.1"/>
    <property type="molecule type" value="Genomic_DNA"/>
</dbReference>
<reference evidence="2" key="1">
    <citation type="journal article" date="2023" name="Science">
        <title>Genome structures resolve the early diversification of teleost fishes.</title>
        <authorList>
            <person name="Parey E."/>
            <person name="Louis A."/>
            <person name="Montfort J."/>
            <person name="Bouchez O."/>
            <person name="Roques C."/>
            <person name="Iampietro C."/>
            <person name="Lluch J."/>
            <person name="Castinel A."/>
            <person name="Donnadieu C."/>
            <person name="Desvignes T."/>
            <person name="Floi Bucao C."/>
            <person name="Jouanno E."/>
            <person name="Wen M."/>
            <person name="Mejri S."/>
            <person name="Dirks R."/>
            <person name="Jansen H."/>
            <person name="Henkel C."/>
            <person name="Chen W.J."/>
            <person name="Zahm M."/>
            <person name="Cabau C."/>
            <person name="Klopp C."/>
            <person name="Thompson A.W."/>
            <person name="Robinson-Rechavi M."/>
            <person name="Braasch I."/>
            <person name="Lecointre G."/>
            <person name="Bobe J."/>
            <person name="Postlethwait J.H."/>
            <person name="Berthelot C."/>
            <person name="Roest Crollius H."/>
            <person name="Guiguen Y."/>
        </authorList>
    </citation>
    <scope>NUCLEOTIDE SEQUENCE</scope>
    <source>
        <strain evidence="2">NC1722</strain>
    </source>
</reference>
<keyword evidence="3" id="KW-1185">Reference proteome</keyword>
<protein>
    <submittedName>
        <fullName evidence="2">Uncharacterized protein</fullName>
    </submittedName>
</protein>
<feature type="compositionally biased region" description="Basic and acidic residues" evidence="1">
    <location>
        <begin position="20"/>
        <end position="30"/>
    </location>
</feature>
<organism evidence="2 3">
    <name type="scientific">Aldrovandia affinis</name>
    <dbReference type="NCBI Taxonomy" id="143900"/>
    <lineage>
        <taxon>Eukaryota</taxon>
        <taxon>Metazoa</taxon>
        <taxon>Chordata</taxon>
        <taxon>Craniata</taxon>
        <taxon>Vertebrata</taxon>
        <taxon>Euteleostomi</taxon>
        <taxon>Actinopterygii</taxon>
        <taxon>Neopterygii</taxon>
        <taxon>Teleostei</taxon>
        <taxon>Notacanthiformes</taxon>
        <taxon>Halosauridae</taxon>
        <taxon>Aldrovandia</taxon>
    </lineage>
</organism>
<accession>A0AAD7SQD4</accession>
<gene>
    <name evidence="2" type="ORF">AAFF_G00296340</name>
</gene>
<evidence type="ECO:0000313" key="2">
    <source>
        <dbReference type="EMBL" id="KAJ8406718.1"/>
    </source>
</evidence>
<proteinExistence type="predicted"/>
<dbReference type="Proteomes" id="UP001221898">
    <property type="component" value="Unassembled WGS sequence"/>
</dbReference>